<dbReference type="CDD" id="cd00130">
    <property type="entry name" value="PAS"/>
    <property type="match status" value="1"/>
</dbReference>
<dbReference type="PROSITE" id="PS50885">
    <property type="entry name" value="HAMP"/>
    <property type="match status" value="1"/>
</dbReference>
<dbReference type="AlphaFoldDB" id="A0A6C0TXH0"/>
<dbReference type="FunFam" id="1.10.287.950:FF:000001">
    <property type="entry name" value="Methyl-accepting chemotaxis sensory transducer"/>
    <property type="match status" value="1"/>
</dbReference>
<evidence type="ECO:0000256" key="3">
    <source>
        <dbReference type="ARBA" id="ARBA00029447"/>
    </source>
</evidence>
<comment type="similarity">
    <text evidence="3">Belongs to the methyl-accepting chemotaxis (MCP) protein family.</text>
</comment>
<dbReference type="Gene3D" id="1.10.287.950">
    <property type="entry name" value="Methyl-accepting chemotaxis protein"/>
    <property type="match status" value="1"/>
</dbReference>
<keyword evidence="10" id="KW-1185">Reference proteome</keyword>
<dbReference type="InterPro" id="IPR004090">
    <property type="entry name" value="Chemotax_Me-accpt_rcpt"/>
</dbReference>
<dbReference type="SUPFAM" id="SSF55785">
    <property type="entry name" value="PYP-like sensor domain (PAS domain)"/>
    <property type="match status" value="1"/>
</dbReference>
<dbReference type="Gene3D" id="3.30.450.20">
    <property type="entry name" value="PAS domain"/>
    <property type="match status" value="1"/>
</dbReference>
<feature type="domain" description="Methyl-accepting transducer" evidence="6">
    <location>
        <begin position="271"/>
        <end position="500"/>
    </location>
</feature>
<evidence type="ECO:0000256" key="2">
    <source>
        <dbReference type="ARBA" id="ARBA00023224"/>
    </source>
</evidence>
<dbReference type="PROSITE" id="PS50111">
    <property type="entry name" value="CHEMOTAXIS_TRANSDUC_2"/>
    <property type="match status" value="1"/>
</dbReference>
<feature type="domain" description="HAMP" evidence="8">
    <location>
        <begin position="214"/>
        <end position="266"/>
    </location>
</feature>
<feature type="compositionally biased region" description="Low complexity" evidence="5">
    <location>
        <begin position="531"/>
        <end position="546"/>
    </location>
</feature>
<dbReference type="Pfam" id="PF00015">
    <property type="entry name" value="MCPsignal"/>
    <property type="match status" value="1"/>
</dbReference>
<dbReference type="RefSeq" id="WP_163493780.1">
    <property type="nucleotide sequence ID" value="NZ_CP048711.1"/>
</dbReference>
<evidence type="ECO:0000259" key="6">
    <source>
        <dbReference type="PROSITE" id="PS50111"/>
    </source>
</evidence>
<dbReference type="PROSITE" id="PS50112">
    <property type="entry name" value="PAS"/>
    <property type="match status" value="1"/>
</dbReference>
<dbReference type="GO" id="GO:0005886">
    <property type="term" value="C:plasma membrane"/>
    <property type="evidence" value="ECO:0007669"/>
    <property type="project" value="TreeGrafter"/>
</dbReference>
<dbReference type="KEGG" id="kim:G3T16_03075"/>
<dbReference type="InterPro" id="IPR013655">
    <property type="entry name" value="PAS_fold_3"/>
</dbReference>
<feature type="compositionally biased region" description="Basic residues" evidence="5">
    <location>
        <begin position="516"/>
        <end position="527"/>
    </location>
</feature>
<dbReference type="Pfam" id="PF00672">
    <property type="entry name" value="HAMP"/>
    <property type="match status" value="1"/>
</dbReference>
<accession>A0A6C0TXH0</accession>
<dbReference type="NCBIfam" id="TIGR00229">
    <property type="entry name" value="sensory_box"/>
    <property type="match status" value="1"/>
</dbReference>
<evidence type="ECO:0000256" key="5">
    <source>
        <dbReference type="SAM" id="MobiDB-lite"/>
    </source>
</evidence>
<evidence type="ECO:0000256" key="4">
    <source>
        <dbReference type="PROSITE-ProRule" id="PRU00284"/>
    </source>
</evidence>
<dbReference type="Pfam" id="PF08447">
    <property type="entry name" value="PAS_3"/>
    <property type="match status" value="1"/>
</dbReference>
<dbReference type="InterPro" id="IPR004089">
    <property type="entry name" value="MCPsignal_dom"/>
</dbReference>
<evidence type="ECO:0000256" key="1">
    <source>
        <dbReference type="ARBA" id="ARBA00004370"/>
    </source>
</evidence>
<dbReference type="PRINTS" id="PR00260">
    <property type="entry name" value="CHEMTRNSDUCR"/>
</dbReference>
<dbReference type="SMART" id="SM00304">
    <property type="entry name" value="HAMP"/>
    <property type="match status" value="1"/>
</dbReference>
<dbReference type="CDD" id="cd06225">
    <property type="entry name" value="HAMP"/>
    <property type="match status" value="1"/>
</dbReference>
<comment type="subcellular location">
    <subcellularLocation>
        <location evidence="1">Membrane</location>
    </subcellularLocation>
</comment>
<feature type="region of interest" description="Disordered" evidence="5">
    <location>
        <begin position="516"/>
        <end position="593"/>
    </location>
</feature>
<dbReference type="GO" id="GO:0006935">
    <property type="term" value="P:chemotaxis"/>
    <property type="evidence" value="ECO:0007669"/>
    <property type="project" value="InterPro"/>
</dbReference>
<dbReference type="InterPro" id="IPR003660">
    <property type="entry name" value="HAMP_dom"/>
</dbReference>
<dbReference type="EMBL" id="CP048711">
    <property type="protein sequence ID" value="QIB64530.1"/>
    <property type="molecule type" value="Genomic_DNA"/>
</dbReference>
<evidence type="ECO:0000313" key="9">
    <source>
        <dbReference type="EMBL" id="QIB64530.1"/>
    </source>
</evidence>
<dbReference type="SMART" id="SM00283">
    <property type="entry name" value="MA"/>
    <property type="match status" value="1"/>
</dbReference>
<evidence type="ECO:0000259" key="7">
    <source>
        <dbReference type="PROSITE" id="PS50112"/>
    </source>
</evidence>
<dbReference type="InterPro" id="IPR035965">
    <property type="entry name" value="PAS-like_dom_sf"/>
</dbReference>
<dbReference type="CDD" id="cd11386">
    <property type="entry name" value="MCP_signal"/>
    <property type="match status" value="1"/>
</dbReference>
<name>A0A6C0TXH0_9GAMM</name>
<feature type="compositionally biased region" description="Basic and acidic residues" evidence="5">
    <location>
        <begin position="575"/>
        <end position="593"/>
    </location>
</feature>
<protein>
    <submittedName>
        <fullName evidence="9">PAS domain-containing protein</fullName>
    </submittedName>
</protein>
<dbReference type="SUPFAM" id="SSF58104">
    <property type="entry name" value="Methyl-accepting chemotaxis protein (MCP) signaling domain"/>
    <property type="match status" value="1"/>
</dbReference>
<proteinExistence type="inferred from homology"/>
<dbReference type="InterPro" id="IPR051310">
    <property type="entry name" value="MCP_chemotaxis"/>
</dbReference>
<dbReference type="InterPro" id="IPR000014">
    <property type="entry name" value="PAS"/>
</dbReference>
<dbReference type="PANTHER" id="PTHR43531:SF5">
    <property type="entry name" value="METHYL-ACCEPTING CHEMOTAXIS PROTEIN III"/>
    <property type="match status" value="1"/>
</dbReference>
<dbReference type="GO" id="GO:0007165">
    <property type="term" value="P:signal transduction"/>
    <property type="evidence" value="ECO:0007669"/>
    <property type="project" value="UniProtKB-KW"/>
</dbReference>
<sequence length="593" mass="64058">MRDNGPVTHREFLFPQGQTLVSTTDLKGRILYCNPAFVEVSGFGRSELLGQPHNMIRHPDMPQEAFRDMWASIRGGKPWSAMVKNRRKSGDHYWVKANVTPLMEEGHAIGYMSVRTCPTRHEVNAADSAYRVMRQRELRGLPPAVRLHRGQLERTGWIGLLQRSWQVLAANRLVLLPVALALSAYGLGKLWESSWTGALFAAGLGVAVFLCLQSRIHGPLRELLLFADRMAAGDLTQQLASRSHDTVGMLATALNQLNVNLQSVVGDARHEAMEIHHTVGEIAAGNGELAARTETQASSLEQTASSMEQITATVRSGTDVSIQAAELAGRTATAVGDNARAVNKVTQTMRSISESSSRIADITQVIDSISLQTNILALNAAVEAARAGEQGRGFAVVATEVRALAHRTTDAAQEIRTLIDASRARVDAGVAESENVARSIDSVASQVSEVAGLVQDMSRGAQEQLGGISQINEAVTHLDGITQQNATMVEELAGSATALQQRAEVLTESVKVFRTRRDKKAPRHPGRQHYAASASAPSAPSISANAGLTPPVSRRPGQAFELTRQVSPQPVPVQHSRDCRHSGVPHSSRDYAR</sequence>
<dbReference type="PANTHER" id="PTHR43531">
    <property type="entry name" value="PROTEIN ICFG"/>
    <property type="match status" value="1"/>
</dbReference>
<organism evidence="9 10">
    <name type="scientific">Kineobactrum salinum</name>
    <dbReference type="NCBI Taxonomy" id="2708301"/>
    <lineage>
        <taxon>Bacteria</taxon>
        <taxon>Pseudomonadati</taxon>
        <taxon>Pseudomonadota</taxon>
        <taxon>Gammaproteobacteria</taxon>
        <taxon>Cellvibrionales</taxon>
        <taxon>Halieaceae</taxon>
        <taxon>Kineobactrum</taxon>
    </lineage>
</organism>
<gene>
    <name evidence="9" type="ORF">G3T16_03075</name>
</gene>
<dbReference type="Proteomes" id="UP000477680">
    <property type="component" value="Chromosome"/>
</dbReference>
<dbReference type="SMART" id="SM00091">
    <property type="entry name" value="PAS"/>
    <property type="match status" value="1"/>
</dbReference>
<feature type="domain" description="PAS" evidence="7">
    <location>
        <begin position="25"/>
        <end position="60"/>
    </location>
</feature>
<evidence type="ECO:0000313" key="10">
    <source>
        <dbReference type="Proteomes" id="UP000477680"/>
    </source>
</evidence>
<evidence type="ECO:0000259" key="8">
    <source>
        <dbReference type="PROSITE" id="PS50885"/>
    </source>
</evidence>
<keyword evidence="2 4" id="KW-0807">Transducer</keyword>
<reference evidence="9 10" key="1">
    <citation type="submission" date="2020-02" db="EMBL/GenBank/DDBJ databases">
        <title>Genome sequencing for Kineobactrum sp. M2.</title>
        <authorList>
            <person name="Park S.-J."/>
        </authorList>
    </citation>
    <scope>NUCLEOTIDE SEQUENCE [LARGE SCALE GENOMIC DNA]</scope>
    <source>
        <strain evidence="9 10">M2</strain>
    </source>
</reference>
<dbReference type="GO" id="GO:0004888">
    <property type="term" value="F:transmembrane signaling receptor activity"/>
    <property type="evidence" value="ECO:0007669"/>
    <property type="project" value="InterPro"/>
</dbReference>